<dbReference type="SUPFAM" id="SSF48065">
    <property type="entry name" value="DBL homology domain (DH-domain)"/>
    <property type="match status" value="1"/>
</dbReference>
<proteinExistence type="predicted"/>
<dbReference type="GO" id="GO:0016020">
    <property type="term" value="C:membrane"/>
    <property type="evidence" value="ECO:0007669"/>
    <property type="project" value="TreeGrafter"/>
</dbReference>
<dbReference type="GO" id="GO:0005085">
    <property type="term" value="F:guanyl-nucleotide exchange factor activity"/>
    <property type="evidence" value="ECO:0007669"/>
    <property type="project" value="InterPro"/>
</dbReference>
<dbReference type="InterPro" id="IPR001331">
    <property type="entry name" value="GDS_CDC24_CS"/>
</dbReference>
<dbReference type="PANTHER" id="PTHR23182">
    <property type="entry name" value="BREAKPOINT CLUSTER REGION PROTEIN BCR"/>
    <property type="match status" value="1"/>
</dbReference>
<feature type="non-terminal residue" evidence="2">
    <location>
        <position position="191"/>
    </location>
</feature>
<organism evidence="2 3">
    <name type="scientific">Stegodyphus mimosarum</name>
    <name type="common">African social velvet spider</name>
    <dbReference type="NCBI Taxonomy" id="407821"/>
    <lineage>
        <taxon>Eukaryota</taxon>
        <taxon>Metazoa</taxon>
        <taxon>Ecdysozoa</taxon>
        <taxon>Arthropoda</taxon>
        <taxon>Chelicerata</taxon>
        <taxon>Arachnida</taxon>
        <taxon>Araneae</taxon>
        <taxon>Araneomorphae</taxon>
        <taxon>Entelegynae</taxon>
        <taxon>Eresoidea</taxon>
        <taxon>Eresidae</taxon>
        <taxon>Stegodyphus</taxon>
    </lineage>
</organism>
<evidence type="ECO:0000313" key="3">
    <source>
        <dbReference type="Proteomes" id="UP000054359"/>
    </source>
</evidence>
<name>A0A087TYC6_STEMI</name>
<sequence>MAMYKCILSSIAESETVYIECLNMLLQYMKALKSTIGTSQPLLSLDDFNVIFYRIPELHSLHLNFLKGLKKQIDGWNGTQSIGEDFKVLASKLGVYGSFLQNYSKAIETIRKCSIDNSKFSEITKSIKLKALQGQSTTLEDLLHKPVARVQKNALVLHDLLRYTPEHHRDFKTLKTALKMTQCFLNDINVS</sequence>
<dbReference type="InterPro" id="IPR037769">
    <property type="entry name" value="Abr/Bcr"/>
</dbReference>
<dbReference type="InterPro" id="IPR000219">
    <property type="entry name" value="DH_dom"/>
</dbReference>
<dbReference type="SMART" id="SM00325">
    <property type="entry name" value="RhoGEF"/>
    <property type="match status" value="1"/>
</dbReference>
<dbReference type="InterPro" id="IPR035899">
    <property type="entry name" value="DBL_dom_sf"/>
</dbReference>
<dbReference type="AlphaFoldDB" id="A0A087TYC6"/>
<reference evidence="2 3" key="1">
    <citation type="submission" date="2013-11" db="EMBL/GenBank/DDBJ databases">
        <title>Genome sequencing of Stegodyphus mimosarum.</title>
        <authorList>
            <person name="Bechsgaard J."/>
        </authorList>
    </citation>
    <scope>NUCLEOTIDE SEQUENCE [LARGE SCALE GENOMIC DNA]</scope>
</reference>
<dbReference type="CDD" id="cd00160">
    <property type="entry name" value="RhoGEF"/>
    <property type="match status" value="1"/>
</dbReference>
<protein>
    <submittedName>
        <fullName evidence="2">Active breakpoint cluster region-related protein</fullName>
    </submittedName>
</protein>
<dbReference type="Pfam" id="PF00621">
    <property type="entry name" value="RhoGEF"/>
    <property type="match status" value="1"/>
</dbReference>
<dbReference type="PANTHER" id="PTHR23182:SF1">
    <property type="entry name" value="RHO GTPASE ACTIVATING PROTEIN AT 1A, ISOFORM E"/>
    <property type="match status" value="1"/>
</dbReference>
<evidence type="ECO:0000313" key="2">
    <source>
        <dbReference type="EMBL" id="KFM70115.1"/>
    </source>
</evidence>
<feature type="domain" description="DH" evidence="1">
    <location>
        <begin position="3"/>
        <end position="191"/>
    </location>
</feature>
<dbReference type="GO" id="GO:0005096">
    <property type="term" value="F:GTPase activator activity"/>
    <property type="evidence" value="ECO:0007669"/>
    <property type="project" value="InterPro"/>
</dbReference>
<dbReference type="GO" id="GO:0035556">
    <property type="term" value="P:intracellular signal transduction"/>
    <property type="evidence" value="ECO:0007669"/>
    <property type="project" value="InterPro"/>
</dbReference>
<dbReference type="PROSITE" id="PS00741">
    <property type="entry name" value="DH_1"/>
    <property type="match status" value="1"/>
</dbReference>
<dbReference type="OrthoDB" id="2155291at2759"/>
<dbReference type="EMBL" id="KK117307">
    <property type="protein sequence ID" value="KFM70115.1"/>
    <property type="molecule type" value="Genomic_DNA"/>
</dbReference>
<dbReference type="STRING" id="407821.A0A087TYC6"/>
<gene>
    <name evidence="2" type="ORF">X975_04977</name>
</gene>
<dbReference type="PROSITE" id="PS50010">
    <property type="entry name" value="DH_2"/>
    <property type="match status" value="1"/>
</dbReference>
<dbReference type="Proteomes" id="UP000054359">
    <property type="component" value="Unassembled WGS sequence"/>
</dbReference>
<keyword evidence="3" id="KW-1185">Reference proteome</keyword>
<dbReference type="Gene3D" id="1.20.900.10">
    <property type="entry name" value="Dbl homology (DH) domain"/>
    <property type="match status" value="1"/>
</dbReference>
<evidence type="ECO:0000259" key="1">
    <source>
        <dbReference type="PROSITE" id="PS50010"/>
    </source>
</evidence>
<dbReference type="OMA" id="TIFAYIP"/>
<accession>A0A087TYC6</accession>